<sequence>MKYIFIFIIIYFFFSLIISYKLKNSKEKYFISKIFIYFIISSIYIYIEELIPIPIGIFISIILLKMDKRNRISKIVCIISGFLCSIICVILYYLF</sequence>
<protein>
    <submittedName>
        <fullName evidence="2">Uncharacterized protein</fullName>
    </submittedName>
</protein>
<evidence type="ECO:0000313" key="2">
    <source>
        <dbReference type="EMBL" id="SKB00716.1"/>
    </source>
</evidence>
<name>A0A1T4YG13_9CLOT</name>
<keyword evidence="3" id="KW-1185">Reference proteome</keyword>
<feature type="transmembrane region" description="Helical" evidence="1">
    <location>
        <begin position="75"/>
        <end position="94"/>
    </location>
</feature>
<reference evidence="3" key="1">
    <citation type="submission" date="2017-02" db="EMBL/GenBank/DDBJ databases">
        <authorList>
            <person name="Varghese N."/>
            <person name="Submissions S."/>
        </authorList>
    </citation>
    <scope>NUCLEOTIDE SEQUENCE [LARGE SCALE GENOMIC DNA]</scope>
    <source>
        <strain evidence="3">USBA 833</strain>
    </source>
</reference>
<gene>
    <name evidence="2" type="ORF">SAMN05443428_1475</name>
</gene>
<evidence type="ECO:0000256" key="1">
    <source>
        <dbReference type="SAM" id="Phobius"/>
    </source>
</evidence>
<dbReference type="AlphaFoldDB" id="A0A1T4YG13"/>
<dbReference type="Proteomes" id="UP000190105">
    <property type="component" value="Unassembled WGS sequence"/>
</dbReference>
<proteinExistence type="predicted"/>
<keyword evidence="1" id="KW-0472">Membrane</keyword>
<feature type="transmembrane region" description="Helical" evidence="1">
    <location>
        <begin position="5"/>
        <end position="22"/>
    </location>
</feature>
<keyword evidence="1" id="KW-0812">Transmembrane</keyword>
<organism evidence="2 3">
    <name type="scientific">Caloramator quimbayensis</name>
    <dbReference type="NCBI Taxonomy" id="1147123"/>
    <lineage>
        <taxon>Bacteria</taxon>
        <taxon>Bacillati</taxon>
        <taxon>Bacillota</taxon>
        <taxon>Clostridia</taxon>
        <taxon>Eubacteriales</taxon>
        <taxon>Clostridiaceae</taxon>
        <taxon>Caloramator</taxon>
    </lineage>
</organism>
<evidence type="ECO:0000313" key="3">
    <source>
        <dbReference type="Proteomes" id="UP000190105"/>
    </source>
</evidence>
<feature type="transmembrane region" description="Helical" evidence="1">
    <location>
        <begin position="34"/>
        <end position="63"/>
    </location>
</feature>
<accession>A0A1T4YG13</accession>
<dbReference type="EMBL" id="FUYH01000047">
    <property type="protein sequence ID" value="SKB00716.1"/>
    <property type="molecule type" value="Genomic_DNA"/>
</dbReference>
<keyword evidence="1" id="KW-1133">Transmembrane helix</keyword>
<dbReference type="STRING" id="1147123.SAMN05443428_1475"/>